<keyword evidence="2" id="KW-1133">Transmembrane helix</keyword>
<organism evidence="3 4">
    <name type="scientific">Paeniglutamicibacter cryotolerans</name>
    <dbReference type="NCBI Taxonomy" id="670079"/>
    <lineage>
        <taxon>Bacteria</taxon>
        <taxon>Bacillati</taxon>
        <taxon>Actinomycetota</taxon>
        <taxon>Actinomycetes</taxon>
        <taxon>Micrococcales</taxon>
        <taxon>Micrococcaceae</taxon>
        <taxon>Paeniglutamicibacter</taxon>
    </lineage>
</organism>
<feature type="transmembrane region" description="Helical" evidence="2">
    <location>
        <begin position="118"/>
        <end position="139"/>
    </location>
</feature>
<feature type="region of interest" description="Disordered" evidence="1">
    <location>
        <begin position="159"/>
        <end position="225"/>
    </location>
</feature>
<dbReference type="PANTHER" id="PTHR34980:SF2">
    <property type="entry name" value="INNER MEMBRANE PROTEIN YHAH-RELATED"/>
    <property type="match status" value="1"/>
</dbReference>
<name>A0A839QFN6_9MICC</name>
<dbReference type="InterPro" id="IPR008523">
    <property type="entry name" value="DUF805"/>
</dbReference>
<feature type="transmembrane region" description="Helical" evidence="2">
    <location>
        <begin position="48"/>
        <end position="72"/>
    </location>
</feature>
<dbReference type="PANTHER" id="PTHR34980">
    <property type="entry name" value="INNER MEMBRANE PROTEIN-RELATED-RELATED"/>
    <property type="match status" value="1"/>
</dbReference>
<feature type="transmembrane region" description="Helical" evidence="2">
    <location>
        <begin position="84"/>
        <end position="106"/>
    </location>
</feature>
<dbReference type="RefSeq" id="WP_183510046.1">
    <property type="nucleotide sequence ID" value="NZ_BAABGK010000036.1"/>
</dbReference>
<dbReference type="Proteomes" id="UP000523000">
    <property type="component" value="Unassembled WGS sequence"/>
</dbReference>
<protein>
    <submittedName>
        <fullName evidence="3">Uncharacterized membrane protein YhaH (DUF805 family)</fullName>
    </submittedName>
</protein>
<evidence type="ECO:0000313" key="3">
    <source>
        <dbReference type="EMBL" id="MBB2994710.1"/>
    </source>
</evidence>
<proteinExistence type="predicted"/>
<evidence type="ECO:0000256" key="2">
    <source>
        <dbReference type="SAM" id="Phobius"/>
    </source>
</evidence>
<dbReference type="Pfam" id="PF05656">
    <property type="entry name" value="DUF805"/>
    <property type="match status" value="1"/>
</dbReference>
<accession>A0A839QFN6</accession>
<keyword evidence="2" id="KW-0812">Transmembrane</keyword>
<feature type="compositionally biased region" description="Low complexity" evidence="1">
    <location>
        <begin position="175"/>
        <end position="191"/>
    </location>
</feature>
<reference evidence="3 4" key="1">
    <citation type="submission" date="2020-08" db="EMBL/GenBank/DDBJ databases">
        <title>Sequencing the genomes of 1000 actinobacteria strains.</title>
        <authorList>
            <person name="Klenk H.-P."/>
        </authorList>
    </citation>
    <scope>NUCLEOTIDE SEQUENCE [LARGE SCALE GENOMIC DNA]</scope>
    <source>
        <strain evidence="3 4">DSM 22826</strain>
    </source>
</reference>
<dbReference type="GO" id="GO:0005886">
    <property type="term" value="C:plasma membrane"/>
    <property type="evidence" value="ECO:0007669"/>
    <property type="project" value="TreeGrafter"/>
</dbReference>
<evidence type="ECO:0000313" key="4">
    <source>
        <dbReference type="Proteomes" id="UP000523000"/>
    </source>
</evidence>
<keyword evidence="2" id="KW-0472">Membrane</keyword>
<sequence length="225" mass="23623">MSIDPYAAQPSAAVPLDKPLYGASFGQAVSRFFKKYGTFSGRASRSEFWWVQLFTTLVAIVLTIVIIAGAVATSGPDVSEPGTGIIPGLILLIIFALAIIVPGIAVTVRRLHDANFSGWFYLLTLTSVGGIIVLVFTLLEPKPEGARFDADFNGQFPGQPGVYPMQPGQYPGSQYPGAPTPYGTPGHYPGASNPPAANPYGTPGQTPPPPNPYGTPGQDPHKPGA</sequence>
<comment type="caution">
    <text evidence="3">The sequence shown here is derived from an EMBL/GenBank/DDBJ whole genome shotgun (WGS) entry which is preliminary data.</text>
</comment>
<keyword evidence="4" id="KW-1185">Reference proteome</keyword>
<dbReference type="EMBL" id="JACHVS010000001">
    <property type="protein sequence ID" value="MBB2994710.1"/>
    <property type="molecule type" value="Genomic_DNA"/>
</dbReference>
<gene>
    <name evidence="3" type="ORF">E9229_000901</name>
</gene>
<evidence type="ECO:0000256" key="1">
    <source>
        <dbReference type="SAM" id="MobiDB-lite"/>
    </source>
</evidence>
<dbReference type="AlphaFoldDB" id="A0A839QFN6"/>